<sequence length="124" mass="13866">MVHLKHQASHCPRFAALSARRGTEMVKAQRVQIRDQILDQVPASEFGALCEAALLAPPRPCGPRQFQSSVPRQLPGRVLHFWSFSVELQQKTREQMLVLPLNVKITCPLRRNVGACHVPAPDVV</sequence>
<dbReference type="AlphaFoldDB" id="A0A812N3M2"/>
<reference evidence="1" key="1">
    <citation type="submission" date="2021-02" db="EMBL/GenBank/DDBJ databases">
        <authorList>
            <person name="Dougan E. K."/>
            <person name="Rhodes N."/>
            <person name="Thang M."/>
            <person name="Chan C."/>
        </authorList>
    </citation>
    <scope>NUCLEOTIDE SEQUENCE</scope>
</reference>
<proteinExistence type="predicted"/>
<dbReference type="EMBL" id="CAJNDS010001868">
    <property type="protein sequence ID" value="CAE7285884.1"/>
    <property type="molecule type" value="Genomic_DNA"/>
</dbReference>
<evidence type="ECO:0000313" key="2">
    <source>
        <dbReference type="Proteomes" id="UP000604046"/>
    </source>
</evidence>
<protein>
    <submittedName>
        <fullName evidence="1">Uncharacterized protein</fullName>
    </submittedName>
</protein>
<gene>
    <name evidence="1" type="ORF">SNAT2548_LOCUS15129</name>
</gene>
<evidence type="ECO:0000313" key="1">
    <source>
        <dbReference type="EMBL" id="CAE7285884.1"/>
    </source>
</evidence>
<comment type="caution">
    <text evidence="1">The sequence shown here is derived from an EMBL/GenBank/DDBJ whole genome shotgun (WGS) entry which is preliminary data.</text>
</comment>
<dbReference type="Proteomes" id="UP000604046">
    <property type="component" value="Unassembled WGS sequence"/>
</dbReference>
<organism evidence="1 2">
    <name type="scientific">Symbiodinium natans</name>
    <dbReference type="NCBI Taxonomy" id="878477"/>
    <lineage>
        <taxon>Eukaryota</taxon>
        <taxon>Sar</taxon>
        <taxon>Alveolata</taxon>
        <taxon>Dinophyceae</taxon>
        <taxon>Suessiales</taxon>
        <taxon>Symbiodiniaceae</taxon>
        <taxon>Symbiodinium</taxon>
    </lineage>
</organism>
<accession>A0A812N3M2</accession>
<name>A0A812N3M2_9DINO</name>
<keyword evidence="2" id="KW-1185">Reference proteome</keyword>